<accession>A0A660E695</accession>
<dbReference type="PANTHER" id="PTHR34580:SF1">
    <property type="entry name" value="PROTEIN PAFC"/>
    <property type="match status" value="1"/>
</dbReference>
<name>A0A660E695_9LACO</name>
<dbReference type="RefSeq" id="WP_165450039.1">
    <property type="nucleotide sequence ID" value="NZ_UYIG01000112.1"/>
</dbReference>
<evidence type="ECO:0000313" key="2">
    <source>
        <dbReference type="Proteomes" id="UP000289996"/>
    </source>
</evidence>
<evidence type="ECO:0000313" key="1">
    <source>
        <dbReference type="EMBL" id="VDG28504.1"/>
    </source>
</evidence>
<sequence>MNSNERIIDLFIRLMRGQALSVAALATKYHVTSRTMQRDLASIRDLLAASELNYTLVYQRQTKKYILTSPSQVQYSSVLALLKILVGTRALNKVEVKALITQQLALLSGSEQAAAKKLLTNSLTKYVPVGTGVALLPRLKQFANWIEARTPIKFGYRNSLAGQLKMGQGLPVSLYFAEFYFYVVLYTETDDNVIYRLDRFETVVPVKNKALQQRYDRKLDEGDFLAKTVLLSGGHEVTYTFRYWSAPQTALDRLPQSKIIKHWPDHSVTIKANSFEQGALMWLLGQGSQAQVLSPQRLVSALQQELAKTLQYYQVKVENQEGIKE</sequence>
<gene>
    <name evidence="1" type="ORF">MUDAN_MDHGFNIF_00690</name>
</gene>
<organism evidence="1 2">
    <name type="scientific">Lactiplantibacillus mudanjiangensis</name>
    <dbReference type="NCBI Taxonomy" id="1296538"/>
    <lineage>
        <taxon>Bacteria</taxon>
        <taxon>Bacillati</taxon>
        <taxon>Bacillota</taxon>
        <taxon>Bacilli</taxon>
        <taxon>Lactobacillales</taxon>
        <taxon>Lactobacillaceae</taxon>
        <taxon>Lactiplantibacillus</taxon>
    </lineage>
</organism>
<dbReference type="PANTHER" id="PTHR34580">
    <property type="match status" value="1"/>
</dbReference>
<dbReference type="AlphaFoldDB" id="A0A660E695"/>
<proteinExistence type="predicted"/>
<keyword evidence="2" id="KW-1185">Reference proteome</keyword>
<dbReference type="InterPro" id="IPR051534">
    <property type="entry name" value="CBASS_pafABC_assoc_protein"/>
</dbReference>
<reference evidence="1 2" key="1">
    <citation type="submission" date="2018-11" db="EMBL/GenBank/DDBJ databases">
        <authorList>
            <person name="Wuyts S."/>
        </authorList>
    </citation>
    <scope>NUCLEOTIDE SEQUENCE [LARGE SCALE GENOMIC DNA]</scope>
    <source>
        <strain evidence="1">Lactobacillus mudanjiangensis AMBF249</strain>
    </source>
</reference>
<protein>
    <submittedName>
        <fullName evidence="1">Putative transcriptional regulator [Lactobacillus zymae]</fullName>
    </submittedName>
</protein>
<dbReference type="EMBL" id="UYIG01000112">
    <property type="protein sequence ID" value="VDG28504.1"/>
    <property type="molecule type" value="Genomic_DNA"/>
</dbReference>
<dbReference type="Proteomes" id="UP000289996">
    <property type="component" value="Unassembled WGS sequence"/>
</dbReference>